<evidence type="ECO:0000256" key="3">
    <source>
        <dbReference type="ARBA" id="ARBA00022771"/>
    </source>
</evidence>
<dbReference type="Gene3D" id="3.40.1360.10">
    <property type="match status" value="1"/>
</dbReference>
<dbReference type="eggNOG" id="COG0353">
    <property type="taxonomic scope" value="Bacteria"/>
</dbReference>
<dbReference type="GO" id="GO:0003677">
    <property type="term" value="F:DNA binding"/>
    <property type="evidence" value="ECO:0007669"/>
    <property type="project" value="UniProtKB-UniRule"/>
</dbReference>
<dbReference type="Pfam" id="PF02132">
    <property type="entry name" value="RecR_ZnF"/>
    <property type="match status" value="1"/>
</dbReference>
<dbReference type="GO" id="GO:0006281">
    <property type="term" value="P:DNA repair"/>
    <property type="evidence" value="ECO:0007669"/>
    <property type="project" value="UniProtKB-UniRule"/>
</dbReference>
<dbReference type="InterPro" id="IPR006171">
    <property type="entry name" value="TOPRIM_dom"/>
</dbReference>
<evidence type="ECO:0000256" key="2">
    <source>
        <dbReference type="ARBA" id="ARBA00022763"/>
    </source>
</evidence>
<dbReference type="InterPro" id="IPR023627">
    <property type="entry name" value="Rcmb_RecR"/>
</dbReference>
<comment type="function">
    <text evidence="7">May play a role in DNA repair. It seems to be involved in an RecBC-independent recombinational process of DNA repair. It may act with RecF and RecO.</text>
</comment>
<dbReference type="KEGG" id="cpo:COPRO5265_0459"/>
<dbReference type="HOGENOM" id="CLU_060739_1_0_9"/>
<dbReference type="RefSeq" id="WP_012544450.1">
    <property type="nucleotide sequence ID" value="NC_011295.1"/>
</dbReference>
<accession>B5Y7S4</accession>
<evidence type="ECO:0000256" key="1">
    <source>
        <dbReference type="ARBA" id="ARBA00022723"/>
    </source>
</evidence>
<sequence>MNLEELSKQFRRLPGVGPRTAEKMAYYWLTLEDDEAERFLRTLENFRRQITLCKRCHNLAVGSDLCNICQDNRRDKAIVVVETPQDVENIEQAGIYHGYYHVLHGLISPRKGVTPEQLFISDLFDRIVDEGITQVIIATSFTMEGDITADYLAKQLKTLQPNIPIYRLGTGLPVGGELNYADKATLRAAFITKQKVGEEND</sequence>
<proteinExistence type="inferred from homology"/>
<dbReference type="CDD" id="cd01025">
    <property type="entry name" value="TOPRIM_recR"/>
    <property type="match status" value="1"/>
</dbReference>
<dbReference type="EMBL" id="CP001145">
    <property type="protein sequence ID" value="ACI17798.1"/>
    <property type="molecule type" value="Genomic_DNA"/>
</dbReference>
<evidence type="ECO:0000313" key="10">
    <source>
        <dbReference type="Proteomes" id="UP000001732"/>
    </source>
</evidence>
<dbReference type="SUPFAM" id="SSF111304">
    <property type="entry name" value="Recombination protein RecR"/>
    <property type="match status" value="1"/>
</dbReference>
<comment type="similarity">
    <text evidence="7">Belongs to the RecR family.</text>
</comment>
<dbReference type="Pfam" id="PF13662">
    <property type="entry name" value="Toprim_4"/>
    <property type="match status" value="1"/>
</dbReference>
<evidence type="ECO:0000256" key="5">
    <source>
        <dbReference type="ARBA" id="ARBA00023172"/>
    </source>
</evidence>
<dbReference type="Proteomes" id="UP000001732">
    <property type="component" value="Chromosome"/>
</dbReference>
<organism evidence="9 10">
    <name type="scientific">Coprothermobacter proteolyticus (strain ATCC 35245 / DSM 5265 / OCM 4 / BT)</name>
    <dbReference type="NCBI Taxonomy" id="309798"/>
    <lineage>
        <taxon>Bacteria</taxon>
        <taxon>Pseudomonadati</taxon>
        <taxon>Coprothermobacterota</taxon>
        <taxon>Coprothermobacteria</taxon>
        <taxon>Coprothermobacterales</taxon>
        <taxon>Coprothermobacteraceae</taxon>
        <taxon>Coprothermobacter</taxon>
    </lineage>
</organism>
<dbReference type="InterPro" id="IPR015967">
    <property type="entry name" value="Rcmb_RecR_Znf"/>
</dbReference>
<gene>
    <name evidence="7 9" type="primary">recR</name>
    <name evidence="9" type="ordered locus">COPRO5265_0459</name>
</gene>
<dbReference type="InterPro" id="IPR000093">
    <property type="entry name" value="DNA_Rcmb_RecR"/>
</dbReference>
<dbReference type="SMART" id="SM00493">
    <property type="entry name" value="TOPRIM"/>
    <property type="match status" value="1"/>
</dbReference>
<dbReference type="AlphaFoldDB" id="B5Y7S4"/>
<evidence type="ECO:0000313" key="9">
    <source>
        <dbReference type="EMBL" id="ACI17798.1"/>
    </source>
</evidence>
<keyword evidence="10" id="KW-1185">Reference proteome</keyword>
<dbReference type="STRING" id="309798.COPRO5265_0459"/>
<dbReference type="PROSITE" id="PS50880">
    <property type="entry name" value="TOPRIM"/>
    <property type="match status" value="1"/>
</dbReference>
<evidence type="ECO:0000256" key="7">
    <source>
        <dbReference type="HAMAP-Rule" id="MF_00017"/>
    </source>
</evidence>
<dbReference type="HAMAP" id="MF_00017">
    <property type="entry name" value="RecR"/>
    <property type="match status" value="1"/>
</dbReference>
<comment type="caution">
    <text evidence="7">Lacks conserved residue(s) required for the propagation of feature annotation.</text>
</comment>
<reference evidence="9 10" key="2">
    <citation type="journal article" date="2014" name="Genome Announc.">
        <title>Complete Genome Sequence of Coprothermobacter proteolyticus DSM 5265.</title>
        <authorList>
            <person name="Alexiev A."/>
            <person name="Coil D.A."/>
            <person name="Badger J.H."/>
            <person name="Enticknap J."/>
            <person name="Ward N."/>
            <person name="Robb F.T."/>
            <person name="Eisen J.A."/>
        </authorList>
    </citation>
    <scope>NUCLEOTIDE SEQUENCE [LARGE SCALE GENOMIC DNA]</scope>
    <source>
        <strain evidence="10">ATCC 35245 / DSM 5265 / OCM 4 / BT</strain>
    </source>
</reference>
<keyword evidence="3 7" id="KW-0863">Zinc-finger</keyword>
<keyword evidence="2 7" id="KW-0227">DNA damage</keyword>
<keyword evidence="6 7" id="KW-0234">DNA repair</keyword>
<dbReference type="GO" id="GO:0008270">
    <property type="term" value="F:zinc ion binding"/>
    <property type="evidence" value="ECO:0007669"/>
    <property type="project" value="UniProtKB-KW"/>
</dbReference>
<name>B5Y7S4_COPPD</name>
<dbReference type="Gene3D" id="1.10.8.420">
    <property type="entry name" value="RecR Domain 1"/>
    <property type="match status" value="1"/>
</dbReference>
<dbReference type="Pfam" id="PF21176">
    <property type="entry name" value="RecR_HhH"/>
    <property type="match status" value="1"/>
</dbReference>
<dbReference type="OrthoDB" id="9802672at2"/>
<dbReference type="NCBIfam" id="TIGR00615">
    <property type="entry name" value="recR"/>
    <property type="match status" value="1"/>
</dbReference>
<dbReference type="InterPro" id="IPR034137">
    <property type="entry name" value="TOPRIM_RecR"/>
</dbReference>
<protein>
    <recommendedName>
        <fullName evidence="7">Recombination protein RecR</fullName>
    </recommendedName>
</protein>
<dbReference type="GO" id="GO:0006310">
    <property type="term" value="P:DNA recombination"/>
    <property type="evidence" value="ECO:0007669"/>
    <property type="project" value="UniProtKB-UniRule"/>
</dbReference>
<evidence type="ECO:0000256" key="4">
    <source>
        <dbReference type="ARBA" id="ARBA00022833"/>
    </source>
</evidence>
<keyword evidence="1 7" id="KW-0479">Metal-binding</keyword>
<evidence type="ECO:0000256" key="6">
    <source>
        <dbReference type="ARBA" id="ARBA00023204"/>
    </source>
</evidence>
<keyword evidence="4 7" id="KW-0862">Zinc</keyword>
<dbReference type="Pfam" id="PF21175">
    <property type="entry name" value="RecR_C"/>
    <property type="match status" value="1"/>
</dbReference>
<dbReference type="PANTHER" id="PTHR30446">
    <property type="entry name" value="RECOMBINATION PROTEIN RECR"/>
    <property type="match status" value="1"/>
</dbReference>
<dbReference type="PANTHER" id="PTHR30446:SF0">
    <property type="entry name" value="RECOMBINATION PROTEIN RECR"/>
    <property type="match status" value="1"/>
</dbReference>
<evidence type="ECO:0000259" key="8">
    <source>
        <dbReference type="PROSITE" id="PS50880"/>
    </source>
</evidence>
<reference evidence="10" key="1">
    <citation type="submission" date="2008-08" db="EMBL/GenBank/DDBJ databases">
        <title>The complete genome sequence of Coprothermobacter proteolyticus strain ATCC 5245 / DSM 5265 / BT.</title>
        <authorList>
            <person name="Dodson R.J."/>
            <person name="Durkin A.S."/>
            <person name="Wu M."/>
            <person name="Eisen J."/>
            <person name="Sutton G."/>
        </authorList>
    </citation>
    <scope>NUCLEOTIDE SEQUENCE [LARGE SCALE GENOMIC DNA]</scope>
    <source>
        <strain evidence="10">ATCC 35245 / DSM 5265 / OCM 4 / BT</strain>
    </source>
</reference>
<feature type="domain" description="Toprim" evidence="8">
    <location>
        <begin position="76"/>
        <end position="171"/>
    </location>
</feature>
<keyword evidence="5 7" id="KW-0233">DNA recombination</keyword>